<accession>A0AAD5SPI9</accession>
<sequence>MATVPPAFSAVLTPYLAEYERLRLEILANPRAEIELADQNEILETLKEQQRAYLRDEDKLKVAVIKEQQHLTKLEKFGFTQIGAKLKGKQHYRNEIADTQTTLFKNERKLEEDVTIVQDLTLQISAATAELQHKRREANDQIAKRRMMLALLDESFKVGRESSREDTFSFVAQLEQRHSLIVSQVNEKSKKKSNFATAATELTAALRNLSSCIGSIESALQSAQTDLYFRNEFSEFNEYQQSNNAQINAQRAGQHIQTAAQYLPNEFPASVGLLHFNGLSALGTLFFDNFWSDLQNISYLQQVDSQMRNTIRNVEAILIWVENSLQDLDIAIHTDQSTITSLARQSLHFRVDCFEAGLRSRSFDNRFEVINSYMLIPDSMIF</sequence>
<evidence type="ECO:0000313" key="3">
    <source>
        <dbReference type="Proteomes" id="UP001211907"/>
    </source>
</evidence>
<proteinExistence type="predicted"/>
<comment type="caution">
    <text evidence="2">The sequence shown here is derived from an EMBL/GenBank/DDBJ whole genome shotgun (WGS) entry which is preliminary data.</text>
</comment>
<dbReference type="EMBL" id="JADGJH010003837">
    <property type="protein sequence ID" value="KAJ3088531.1"/>
    <property type="molecule type" value="Genomic_DNA"/>
</dbReference>
<protein>
    <submittedName>
        <fullName evidence="2">Uncharacterized protein</fullName>
    </submittedName>
</protein>
<feature type="coiled-coil region" evidence="1">
    <location>
        <begin position="29"/>
        <end position="56"/>
    </location>
</feature>
<keyword evidence="3" id="KW-1185">Reference proteome</keyword>
<gene>
    <name evidence="2" type="ORF">HK100_008011</name>
</gene>
<dbReference type="AlphaFoldDB" id="A0AAD5SPI9"/>
<evidence type="ECO:0000256" key="1">
    <source>
        <dbReference type="SAM" id="Coils"/>
    </source>
</evidence>
<name>A0AAD5SPI9_9FUNG</name>
<dbReference type="Proteomes" id="UP001211907">
    <property type="component" value="Unassembled WGS sequence"/>
</dbReference>
<organism evidence="2 3">
    <name type="scientific">Physocladia obscura</name>
    <dbReference type="NCBI Taxonomy" id="109957"/>
    <lineage>
        <taxon>Eukaryota</taxon>
        <taxon>Fungi</taxon>
        <taxon>Fungi incertae sedis</taxon>
        <taxon>Chytridiomycota</taxon>
        <taxon>Chytridiomycota incertae sedis</taxon>
        <taxon>Chytridiomycetes</taxon>
        <taxon>Chytridiales</taxon>
        <taxon>Chytriomycetaceae</taxon>
        <taxon>Physocladia</taxon>
    </lineage>
</organism>
<reference evidence="2" key="1">
    <citation type="submission" date="2020-05" db="EMBL/GenBank/DDBJ databases">
        <title>Phylogenomic resolution of chytrid fungi.</title>
        <authorList>
            <person name="Stajich J.E."/>
            <person name="Amses K."/>
            <person name="Simmons R."/>
            <person name="Seto K."/>
            <person name="Myers J."/>
            <person name="Bonds A."/>
            <person name="Quandt C.A."/>
            <person name="Barry K."/>
            <person name="Liu P."/>
            <person name="Grigoriev I."/>
            <person name="Longcore J.E."/>
            <person name="James T.Y."/>
        </authorList>
    </citation>
    <scope>NUCLEOTIDE SEQUENCE</scope>
    <source>
        <strain evidence="2">JEL0513</strain>
    </source>
</reference>
<evidence type="ECO:0000313" key="2">
    <source>
        <dbReference type="EMBL" id="KAJ3088531.1"/>
    </source>
</evidence>
<keyword evidence="1" id="KW-0175">Coiled coil</keyword>